<proteinExistence type="predicted"/>
<dbReference type="AlphaFoldDB" id="A0AAD7DJ53"/>
<name>A0AAD7DJ53_MYCRO</name>
<dbReference type="InterPro" id="IPR036397">
    <property type="entry name" value="RNaseH_sf"/>
</dbReference>
<dbReference type="EMBL" id="JARKIE010000052">
    <property type="protein sequence ID" value="KAJ7692445.1"/>
    <property type="molecule type" value="Genomic_DNA"/>
</dbReference>
<evidence type="ECO:0000313" key="2">
    <source>
        <dbReference type="Proteomes" id="UP001221757"/>
    </source>
</evidence>
<dbReference type="GO" id="GO:0003676">
    <property type="term" value="F:nucleic acid binding"/>
    <property type="evidence" value="ECO:0007669"/>
    <property type="project" value="InterPro"/>
</dbReference>
<evidence type="ECO:0008006" key="3">
    <source>
        <dbReference type="Google" id="ProtNLM"/>
    </source>
</evidence>
<reference evidence="1" key="1">
    <citation type="submission" date="2023-03" db="EMBL/GenBank/DDBJ databases">
        <title>Massive genome expansion in bonnet fungi (Mycena s.s.) driven by repeated elements and novel gene families across ecological guilds.</title>
        <authorList>
            <consortium name="Lawrence Berkeley National Laboratory"/>
            <person name="Harder C.B."/>
            <person name="Miyauchi S."/>
            <person name="Viragh M."/>
            <person name="Kuo A."/>
            <person name="Thoen E."/>
            <person name="Andreopoulos B."/>
            <person name="Lu D."/>
            <person name="Skrede I."/>
            <person name="Drula E."/>
            <person name="Henrissat B."/>
            <person name="Morin E."/>
            <person name="Kohler A."/>
            <person name="Barry K."/>
            <person name="LaButti K."/>
            <person name="Morin E."/>
            <person name="Salamov A."/>
            <person name="Lipzen A."/>
            <person name="Mereny Z."/>
            <person name="Hegedus B."/>
            <person name="Baldrian P."/>
            <person name="Stursova M."/>
            <person name="Weitz H."/>
            <person name="Taylor A."/>
            <person name="Grigoriev I.V."/>
            <person name="Nagy L.G."/>
            <person name="Martin F."/>
            <person name="Kauserud H."/>
        </authorList>
    </citation>
    <scope>NUCLEOTIDE SEQUENCE</scope>
    <source>
        <strain evidence="1">CBHHK067</strain>
    </source>
</reference>
<sequence length="177" mass="20003">MCLVRNELEFMKLIQNWSIPIAYLLQSTSLYSDPAIVATPLCCSTPRLLLLYLYLVHHRLSTRHHCPRRPEASTGQHLLTSFHSLLRRFLRARPTLKVRMHWVPAHVGIVGDEAVDARMKEAAQGASSPLASCIPLPDSPLPTSRAVAIAAGTKVFNARWLAEWTQSPRFRRLVLFD</sequence>
<dbReference type="InterPro" id="IPR012337">
    <property type="entry name" value="RNaseH-like_sf"/>
</dbReference>
<keyword evidence="2" id="KW-1185">Reference proteome</keyword>
<dbReference type="Proteomes" id="UP001221757">
    <property type="component" value="Unassembled WGS sequence"/>
</dbReference>
<comment type="caution">
    <text evidence="1">The sequence shown here is derived from an EMBL/GenBank/DDBJ whole genome shotgun (WGS) entry which is preliminary data.</text>
</comment>
<accession>A0AAD7DJ53</accession>
<dbReference type="Gene3D" id="3.30.420.10">
    <property type="entry name" value="Ribonuclease H-like superfamily/Ribonuclease H"/>
    <property type="match status" value="1"/>
</dbReference>
<gene>
    <name evidence="1" type="ORF">B0H17DRAFT_1200502</name>
</gene>
<organism evidence="1 2">
    <name type="scientific">Mycena rosella</name>
    <name type="common">Pink bonnet</name>
    <name type="synonym">Agaricus rosellus</name>
    <dbReference type="NCBI Taxonomy" id="1033263"/>
    <lineage>
        <taxon>Eukaryota</taxon>
        <taxon>Fungi</taxon>
        <taxon>Dikarya</taxon>
        <taxon>Basidiomycota</taxon>
        <taxon>Agaricomycotina</taxon>
        <taxon>Agaricomycetes</taxon>
        <taxon>Agaricomycetidae</taxon>
        <taxon>Agaricales</taxon>
        <taxon>Marasmiineae</taxon>
        <taxon>Mycenaceae</taxon>
        <taxon>Mycena</taxon>
    </lineage>
</organism>
<protein>
    <recommendedName>
        <fullName evidence="3">RNase H type-1 domain-containing protein</fullName>
    </recommendedName>
</protein>
<evidence type="ECO:0000313" key="1">
    <source>
        <dbReference type="EMBL" id="KAJ7692445.1"/>
    </source>
</evidence>
<dbReference type="SUPFAM" id="SSF53098">
    <property type="entry name" value="Ribonuclease H-like"/>
    <property type="match status" value="1"/>
</dbReference>